<reference evidence="2" key="1">
    <citation type="submission" date="2022-11" db="UniProtKB">
        <authorList>
            <consortium name="WormBaseParasite"/>
        </authorList>
    </citation>
    <scope>IDENTIFICATION</scope>
</reference>
<proteinExistence type="predicted"/>
<dbReference type="AlphaFoldDB" id="A0A915D7M0"/>
<name>A0A915D7M0_9BILA</name>
<evidence type="ECO:0000313" key="1">
    <source>
        <dbReference type="Proteomes" id="UP000887574"/>
    </source>
</evidence>
<organism evidence="1 2">
    <name type="scientific">Ditylenchus dipsaci</name>
    <dbReference type="NCBI Taxonomy" id="166011"/>
    <lineage>
        <taxon>Eukaryota</taxon>
        <taxon>Metazoa</taxon>
        <taxon>Ecdysozoa</taxon>
        <taxon>Nematoda</taxon>
        <taxon>Chromadorea</taxon>
        <taxon>Rhabditida</taxon>
        <taxon>Tylenchina</taxon>
        <taxon>Tylenchomorpha</taxon>
        <taxon>Sphaerularioidea</taxon>
        <taxon>Anguinidae</taxon>
        <taxon>Anguininae</taxon>
        <taxon>Ditylenchus</taxon>
    </lineage>
</organism>
<accession>A0A915D7M0</accession>
<dbReference type="Proteomes" id="UP000887574">
    <property type="component" value="Unplaced"/>
</dbReference>
<sequence>MVRAEKNMSCRLRKSRAKSRKKFREDTTADQFAAQEYGIGQTVEIIPLFNEANRRVCCNLLDCQEILLNDFKKEGFVQPYNGTDSIWGKTSFQDSRYNASDYIRNFYLNMKTIPSFDLLALTTQLSYSPIGLYPWKNVVNDMKQFTYIS</sequence>
<dbReference type="WBParaSite" id="jg164">
    <property type="protein sequence ID" value="jg164"/>
    <property type="gene ID" value="jg164"/>
</dbReference>
<protein>
    <submittedName>
        <fullName evidence="2">Uncharacterized protein</fullName>
    </submittedName>
</protein>
<evidence type="ECO:0000313" key="2">
    <source>
        <dbReference type="WBParaSite" id="jg164"/>
    </source>
</evidence>
<keyword evidence="1" id="KW-1185">Reference proteome</keyword>